<dbReference type="InterPro" id="IPR039554">
    <property type="entry name" value="HigA2-like_HTH"/>
</dbReference>
<reference evidence="4 7" key="3">
    <citation type="submission" date="2019-12" db="EMBL/GenBank/DDBJ databases">
        <title>Functional and genomic insights into the Sphingobium yanoikuyae YC-JY1, a bacterium efficiently degrading bisphenol A.</title>
        <authorList>
            <person name="Jia Y."/>
            <person name="Li X."/>
            <person name="Wang J."/>
            <person name="Eltoukhy A."/>
            <person name="Lamraoui I."/>
            <person name="Yan Y."/>
        </authorList>
    </citation>
    <scope>NUCLEOTIDE SEQUENCE [LARGE SCALE GENOMIC DNA]</scope>
    <source>
        <strain evidence="4 7">YC-JY1</strain>
    </source>
</reference>
<dbReference type="Proteomes" id="UP000077262">
    <property type="component" value="Unassembled WGS sequence"/>
</dbReference>
<dbReference type="AlphaFoldDB" id="A0A084EBM3"/>
<dbReference type="Gene3D" id="1.10.260.40">
    <property type="entry name" value="lambda repressor-like DNA-binding domains"/>
    <property type="match status" value="1"/>
</dbReference>
<dbReference type="eggNOG" id="COG5606">
    <property type="taxonomic scope" value="Bacteria"/>
</dbReference>
<proteinExistence type="predicted"/>
<name>A0A084EBM3_SPHYA</name>
<feature type="domain" description="HigA2-like helix-turn-helix" evidence="1">
    <location>
        <begin position="18"/>
        <end position="88"/>
    </location>
</feature>
<dbReference type="Proteomes" id="UP000028534">
    <property type="component" value="Unassembled WGS sequence"/>
</dbReference>
<reference evidence="3 6" key="2">
    <citation type="submission" date="2016-02" db="EMBL/GenBank/DDBJ databases">
        <authorList>
            <person name="Wen L."/>
            <person name="He K."/>
            <person name="Yang H."/>
        </authorList>
    </citation>
    <scope>NUCLEOTIDE SEQUENCE [LARGE SCALE GENOMIC DNA]</scope>
    <source>
        <strain evidence="3 6">CD09_2</strain>
    </source>
</reference>
<evidence type="ECO:0000313" key="6">
    <source>
        <dbReference type="Proteomes" id="UP000077262"/>
    </source>
</evidence>
<accession>A0A084EBM3</accession>
<dbReference type="EMBL" id="JGVR01000041">
    <property type="protein sequence ID" value="KEZ15365.1"/>
    <property type="molecule type" value="Genomic_DNA"/>
</dbReference>
<evidence type="ECO:0000313" key="4">
    <source>
        <dbReference type="EMBL" id="QHD69102.1"/>
    </source>
</evidence>
<dbReference type="Proteomes" id="UP000464086">
    <property type="component" value="Chromosome"/>
</dbReference>
<dbReference type="SUPFAM" id="SSF47413">
    <property type="entry name" value="lambda repressor-like DNA-binding domains"/>
    <property type="match status" value="1"/>
</dbReference>
<dbReference type="RefSeq" id="WP_007685989.1">
    <property type="nucleotide sequence ID" value="NZ_CP047218.1"/>
</dbReference>
<dbReference type="InterPro" id="IPR010982">
    <property type="entry name" value="Lambda_DNA-bd_dom_sf"/>
</dbReference>
<evidence type="ECO:0000313" key="5">
    <source>
        <dbReference type="Proteomes" id="UP000028534"/>
    </source>
</evidence>
<evidence type="ECO:0000313" key="7">
    <source>
        <dbReference type="Proteomes" id="UP000464086"/>
    </source>
</evidence>
<dbReference type="PATRIC" id="fig|13690.10.peg.4555"/>
<dbReference type="GO" id="GO:0003677">
    <property type="term" value="F:DNA binding"/>
    <property type="evidence" value="ECO:0007669"/>
    <property type="project" value="InterPro"/>
</dbReference>
<dbReference type="EMBL" id="LSTR01000034">
    <property type="protein sequence ID" value="OAH43440.1"/>
    <property type="molecule type" value="Genomic_DNA"/>
</dbReference>
<evidence type="ECO:0000259" key="1">
    <source>
        <dbReference type="Pfam" id="PF13744"/>
    </source>
</evidence>
<sequence>MNADDMKVETFACVFDAIADTPEEATELRTRADLMRGITARVKSWDVPLGEAAKRLGLTPPRLNDLLRGKFNRFSLDDLMTAATAAGIAPPAPRKSSWDDLRGIVKGNGARFTIEEINDAIAEAGAAAGMAGMNDHDGD</sequence>
<dbReference type="Pfam" id="PF13744">
    <property type="entry name" value="HTH_37"/>
    <property type="match status" value="1"/>
</dbReference>
<protein>
    <submittedName>
        <fullName evidence="2">XRE family transcriptional regulator</fullName>
    </submittedName>
</protein>
<dbReference type="STRING" id="13690.AX777_25215"/>
<dbReference type="EMBL" id="CP047218">
    <property type="protein sequence ID" value="QHD69102.1"/>
    <property type="molecule type" value="Genomic_DNA"/>
</dbReference>
<reference evidence="2 5" key="1">
    <citation type="submission" date="2014-03" db="EMBL/GenBank/DDBJ databases">
        <title>Genome sequence of Sphingobium yanoikuyae B1.</title>
        <authorList>
            <person name="Gan H.M."/>
            <person name="Gan H.Y."/>
            <person name="Savka M.A."/>
        </authorList>
    </citation>
    <scope>NUCLEOTIDE SEQUENCE [LARGE SCALE GENOMIC DNA]</scope>
    <source>
        <strain evidence="2 5">B1</strain>
    </source>
</reference>
<organism evidence="2 5">
    <name type="scientific">Sphingobium yanoikuyae</name>
    <name type="common">Sphingomonas yanoikuyae</name>
    <dbReference type="NCBI Taxonomy" id="13690"/>
    <lineage>
        <taxon>Bacteria</taxon>
        <taxon>Pseudomonadati</taxon>
        <taxon>Pseudomonadota</taxon>
        <taxon>Alphaproteobacteria</taxon>
        <taxon>Sphingomonadales</taxon>
        <taxon>Sphingomonadaceae</taxon>
        <taxon>Sphingobium</taxon>
    </lineage>
</organism>
<gene>
    <name evidence="3" type="ORF">AX777_25215</name>
    <name evidence="2" type="ORF">CP98_04423</name>
    <name evidence="4" type="ORF">GS397_19940</name>
</gene>
<evidence type="ECO:0000313" key="3">
    <source>
        <dbReference type="EMBL" id="OAH43440.1"/>
    </source>
</evidence>
<evidence type="ECO:0000313" key="2">
    <source>
        <dbReference type="EMBL" id="KEZ15365.1"/>
    </source>
</evidence>
<dbReference type="OrthoDB" id="9788479at2"/>